<feature type="domain" description="Enoyl reductase (ER)" evidence="2">
    <location>
        <begin position="17"/>
        <end position="331"/>
    </location>
</feature>
<accession>A0A2H3JKX8</accession>
<dbReference type="Pfam" id="PF16884">
    <property type="entry name" value="ADH_N_2"/>
    <property type="match status" value="1"/>
</dbReference>
<evidence type="ECO:0000313" key="4">
    <source>
        <dbReference type="Proteomes" id="UP000218811"/>
    </source>
</evidence>
<dbReference type="OMA" id="VMRIRMR"/>
<dbReference type="OrthoDB" id="809632at2759"/>
<dbReference type="GO" id="GO:0016628">
    <property type="term" value="F:oxidoreductase activity, acting on the CH-CH group of donors, NAD or NADP as acceptor"/>
    <property type="evidence" value="ECO:0007669"/>
    <property type="project" value="InterPro"/>
</dbReference>
<dbReference type="CDD" id="cd05288">
    <property type="entry name" value="PGDH"/>
    <property type="match status" value="1"/>
</dbReference>
<dbReference type="Gene3D" id="3.40.50.720">
    <property type="entry name" value="NAD(P)-binding Rossmann-like Domain"/>
    <property type="match status" value="1"/>
</dbReference>
<keyword evidence="1" id="KW-0560">Oxidoreductase</keyword>
<dbReference type="SUPFAM" id="SSF50129">
    <property type="entry name" value="GroES-like"/>
    <property type="match status" value="1"/>
</dbReference>
<dbReference type="InterPro" id="IPR041694">
    <property type="entry name" value="ADH_N_2"/>
</dbReference>
<dbReference type="InterPro" id="IPR020843">
    <property type="entry name" value="ER"/>
</dbReference>
<dbReference type="InterPro" id="IPR011032">
    <property type="entry name" value="GroES-like_sf"/>
</dbReference>
<proteinExistence type="predicted"/>
<gene>
    <name evidence="3" type="ORF">WOLCODRAFT_163584</name>
</gene>
<dbReference type="PANTHER" id="PTHR43205:SF42">
    <property type="entry name" value="ALCOHOL DEHYDROGENASE, ZINC-CONTAINING (AFU_ORTHOLOGUE AFUA_7G04530)"/>
    <property type="match status" value="1"/>
</dbReference>
<evidence type="ECO:0000313" key="3">
    <source>
        <dbReference type="EMBL" id="PCH42185.1"/>
    </source>
</evidence>
<dbReference type="InterPro" id="IPR013149">
    <property type="entry name" value="ADH-like_C"/>
</dbReference>
<protein>
    <submittedName>
        <fullName evidence="3">NAD(P)-binding protein</fullName>
    </submittedName>
</protein>
<keyword evidence="4" id="KW-1185">Reference proteome</keyword>
<dbReference type="InterPro" id="IPR036291">
    <property type="entry name" value="NAD(P)-bd_dom_sf"/>
</dbReference>
<organism evidence="3 4">
    <name type="scientific">Wolfiporia cocos (strain MD-104)</name>
    <name type="common">Brown rot fungus</name>
    <dbReference type="NCBI Taxonomy" id="742152"/>
    <lineage>
        <taxon>Eukaryota</taxon>
        <taxon>Fungi</taxon>
        <taxon>Dikarya</taxon>
        <taxon>Basidiomycota</taxon>
        <taxon>Agaricomycotina</taxon>
        <taxon>Agaricomycetes</taxon>
        <taxon>Polyporales</taxon>
        <taxon>Phaeolaceae</taxon>
        <taxon>Wolfiporia</taxon>
    </lineage>
</organism>
<dbReference type="EMBL" id="KB468124">
    <property type="protein sequence ID" value="PCH42185.1"/>
    <property type="molecule type" value="Genomic_DNA"/>
</dbReference>
<evidence type="ECO:0000259" key="2">
    <source>
        <dbReference type="SMART" id="SM00829"/>
    </source>
</evidence>
<dbReference type="AlphaFoldDB" id="A0A2H3JKX8"/>
<dbReference type="SUPFAM" id="SSF51735">
    <property type="entry name" value="NAD(P)-binding Rossmann-fold domains"/>
    <property type="match status" value="1"/>
</dbReference>
<reference evidence="3 4" key="1">
    <citation type="journal article" date="2012" name="Science">
        <title>The Paleozoic origin of enzymatic lignin decomposition reconstructed from 31 fungal genomes.</title>
        <authorList>
            <person name="Floudas D."/>
            <person name="Binder M."/>
            <person name="Riley R."/>
            <person name="Barry K."/>
            <person name="Blanchette R.A."/>
            <person name="Henrissat B."/>
            <person name="Martinez A.T."/>
            <person name="Otillar R."/>
            <person name="Spatafora J.W."/>
            <person name="Yadav J.S."/>
            <person name="Aerts A."/>
            <person name="Benoit I."/>
            <person name="Boyd A."/>
            <person name="Carlson A."/>
            <person name="Copeland A."/>
            <person name="Coutinho P.M."/>
            <person name="de Vries R.P."/>
            <person name="Ferreira P."/>
            <person name="Findley K."/>
            <person name="Foster B."/>
            <person name="Gaskell J."/>
            <person name="Glotzer D."/>
            <person name="Gorecki P."/>
            <person name="Heitman J."/>
            <person name="Hesse C."/>
            <person name="Hori C."/>
            <person name="Igarashi K."/>
            <person name="Jurgens J.A."/>
            <person name="Kallen N."/>
            <person name="Kersten P."/>
            <person name="Kohler A."/>
            <person name="Kuees U."/>
            <person name="Kumar T.K.A."/>
            <person name="Kuo A."/>
            <person name="LaButti K."/>
            <person name="Larrondo L.F."/>
            <person name="Lindquist E."/>
            <person name="Ling A."/>
            <person name="Lombard V."/>
            <person name="Lucas S."/>
            <person name="Lundell T."/>
            <person name="Martin R."/>
            <person name="McLaughlin D.J."/>
            <person name="Morgenstern I."/>
            <person name="Morin E."/>
            <person name="Murat C."/>
            <person name="Nagy L.G."/>
            <person name="Nolan M."/>
            <person name="Ohm R.A."/>
            <person name="Patyshakuliyeva A."/>
            <person name="Rokas A."/>
            <person name="Ruiz-Duenas F.J."/>
            <person name="Sabat G."/>
            <person name="Salamov A."/>
            <person name="Samejima M."/>
            <person name="Schmutz J."/>
            <person name="Slot J.C."/>
            <person name="St John F."/>
            <person name="Stenlid J."/>
            <person name="Sun H."/>
            <person name="Sun S."/>
            <person name="Syed K."/>
            <person name="Tsang A."/>
            <person name="Wiebenga A."/>
            <person name="Young D."/>
            <person name="Pisabarro A."/>
            <person name="Eastwood D.C."/>
            <person name="Martin F."/>
            <person name="Cullen D."/>
            <person name="Grigoriev I.V."/>
            <person name="Hibbett D.S."/>
        </authorList>
    </citation>
    <scope>NUCLEOTIDE SEQUENCE [LARGE SCALE GENOMIC DNA]</scope>
    <source>
        <strain evidence="3 4">MD-104</strain>
    </source>
</reference>
<dbReference type="Pfam" id="PF00107">
    <property type="entry name" value="ADH_zinc_N"/>
    <property type="match status" value="1"/>
</dbReference>
<sequence>MAPSTYTRIILAERPTGLVNESTFRKEVLPYDLKAGSQQVVVRVDYLSLDPALRLWMNEGSMIPLSIGETMSSIALGTVVEAGESSGFTEGDLVQGTFGWTEYALVDSGSVTKVKVPKGAEFIDFLGPLGHIGLTARIGLLEVGKLQPGEKLLVSSAAGATGSIVCQIAKHVGAKVYAIAGTPEKCAWLENDLGVDKALNYKSPTFHEDFINSVGYFDIFFDNVGGEILDFALTRMNTHARVITCGTISEYNTQQSKGLSNYRHLGLKRAKIEGFSIYDHTERFPEILEYAGTLFKEGSIKRKYHIVKGLAQAPQALNLLFDGGNTGKLVVKVSGITAD</sequence>
<dbReference type="Proteomes" id="UP000218811">
    <property type="component" value="Unassembled WGS sequence"/>
</dbReference>
<name>A0A2H3JKX8_WOLCO</name>
<dbReference type="FunFam" id="3.40.50.720:FF:000121">
    <property type="entry name" value="Prostaglandin reductase 2"/>
    <property type="match status" value="1"/>
</dbReference>
<dbReference type="InterPro" id="IPR045010">
    <property type="entry name" value="MDR_fam"/>
</dbReference>
<dbReference type="SMART" id="SM00829">
    <property type="entry name" value="PKS_ER"/>
    <property type="match status" value="1"/>
</dbReference>
<dbReference type="PANTHER" id="PTHR43205">
    <property type="entry name" value="PROSTAGLANDIN REDUCTASE"/>
    <property type="match status" value="1"/>
</dbReference>
<dbReference type="Gene3D" id="3.90.180.10">
    <property type="entry name" value="Medium-chain alcohol dehydrogenases, catalytic domain"/>
    <property type="match status" value="1"/>
</dbReference>
<evidence type="ECO:0000256" key="1">
    <source>
        <dbReference type="ARBA" id="ARBA00023002"/>
    </source>
</evidence>